<keyword evidence="2" id="KW-1185">Reference proteome</keyword>
<proteinExistence type="predicted"/>
<accession>X7FCS8</accession>
<sequence>MKRATMLGVVLHRNDALGQAVIWCEDHADLAYAPIAESAPAVPGDLVRFRLRRAGDRRIAGEVELVAPGEYPDIARGLGPGAERPGRRPAPVA</sequence>
<evidence type="ECO:0000313" key="2">
    <source>
        <dbReference type="Proteomes" id="UP000023430"/>
    </source>
</evidence>
<reference evidence="1 2" key="1">
    <citation type="submission" date="2014-01" db="EMBL/GenBank/DDBJ databases">
        <title>Roseivivax isoporae LMG 25204 Genome Sequencing.</title>
        <authorList>
            <person name="Lai Q."/>
            <person name="Li G."/>
            <person name="Shao Z."/>
        </authorList>
    </citation>
    <scope>NUCLEOTIDE SEQUENCE [LARGE SCALE GENOMIC DNA]</scope>
    <source>
        <strain evidence="1 2">LMG 25204</strain>
    </source>
</reference>
<dbReference type="OrthoDB" id="7868545at2"/>
<dbReference type="EMBL" id="JAME01000002">
    <property type="protein sequence ID" value="ETX30712.1"/>
    <property type="molecule type" value="Genomic_DNA"/>
</dbReference>
<evidence type="ECO:0000313" key="1">
    <source>
        <dbReference type="EMBL" id="ETX30712.1"/>
    </source>
</evidence>
<dbReference type="RefSeq" id="WP_156943757.1">
    <property type="nucleotide sequence ID" value="NZ_JAME01000002.1"/>
</dbReference>
<protein>
    <recommendedName>
        <fullName evidence="3">Cold shock domain-containing protein</fullName>
    </recommendedName>
</protein>
<gene>
    <name evidence="1" type="ORF">RISW2_07855</name>
</gene>
<organism evidence="1 2">
    <name type="scientific">Roseivivax isoporae LMG 25204</name>
    <dbReference type="NCBI Taxonomy" id="1449351"/>
    <lineage>
        <taxon>Bacteria</taxon>
        <taxon>Pseudomonadati</taxon>
        <taxon>Pseudomonadota</taxon>
        <taxon>Alphaproteobacteria</taxon>
        <taxon>Rhodobacterales</taxon>
        <taxon>Roseobacteraceae</taxon>
        <taxon>Roseivivax</taxon>
    </lineage>
</organism>
<dbReference type="AlphaFoldDB" id="X7FCS8"/>
<name>X7FCS8_9RHOB</name>
<comment type="caution">
    <text evidence="1">The sequence shown here is derived from an EMBL/GenBank/DDBJ whole genome shotgun (WGS) entry which is preliminary data.</text>
</comment>
<dbReference type="Proteomes" id="UP000023430">
    <property type="component" value="Unassembled WGS sequence"/>
</dbReference>
<evidence type="ECO:0008006" key="3">
    <source>
        <dbReference type="Google" id="ProtNLM"/>
    </source>
</evidence>